<name>A0AAW1X931_RUBAR</name>
<dbReference type="AlphaFoldDB" id="A0AAW1X931"/>
<gene>
    <name evidence="1" type="ORF">M0R45_020367</name>
</gene>
<comment type="caution">
    <text evidence="1">The sequence shown here is derived from an EMBL/GenBank/DDBJ whole genome shotgun (WGS) entry which is preliminary data.</text>
</comment>
<dbReference type="Proteomes" id="UP001457282">
    <property type="component" value="Unassembled WGS sequence"/>
</dbReference>
<evidence type="ECO:0000313" key="2">
    <source>
        <dbReference type="Proteomes" id="UP001457282"/>
    </source>
</evidence>
<keyword evidence="2" id="KW-1185">Reference proteome</keyword>
<sequence>MVSSCHDCDSLKHMKSVPLPQMALDFGEMGCRLFHIQGQKLGLALFRPKRNCCGDYNETVRVAVITYEYQVITTHDDHDEPSSLEDVKYKLLSTCCLEYAPWRPCYTSKLVGAYVL</sequence>
<organism evidence="1 2">
    <name type="scientific">Rubus argutus</name>
    <name type="common">Southern blackberry</name>
    <dbReference type="NCBI Taxonomy" id="59490"/>
    <lineage>
        <taxon>Eukaryota</taxon>
        <taxon>Viridiplantae</taxon>
        <taxon>Streptophyta</taxon>
        <taxon>Embryophyta</taxon>
        <taxon>Tracheophyta</taxon>
        <taxon>Spermatophyta</taxon>
        <taxon>Magnoliopsida</taxon>
        <taxon>eudicotyledons</taxon>
        <taxon>Gunneridae</taxon>
        <taxon>Pentapetalae</taxon>
        <taxon>rosids</taxon>
        <taxon>fabids</taxon>
        <taxon>Rosales</taxon>
        <taxon>Rosaceae</taxon>
        <taxon>Rosoideae</taxon>
        <taxon>Rosoideae incertae sedis</taxon>
        <taxon>Rubus</taxon>
    </lineage>
</organism>
<proteinExistence type="predicted"/>
<evidence type="ECO:0000313" key="1">
    <source>
        <dbReference type="EMBL" id="KAK9933162.1"/>
    </source>
</evidence>
<accession>A0AAW1X931</accession>
<protein>
    <submittedName>
        <fullName evidence="1">Uncharacterized protein</fullName>
    </submittedName>
</protein>
<reference evidence="1 2" key="1">
    <citation type="journal article" date="2023" name="G3 (Bethesda)">
        <title>A chromosome-length genome assembly and annotation of blackberry (Rubus argutus, cv. 'Hillquist').</title>
        <authorList>
            <person name="Bruna T."/>
            <person name="Aryal R."/>
            <person name="Dudchenko O."/>
            <person name="Sargent D.J."/>
            <person name="Mead D."/>
            <person name="Buti M."/>
            <person name="Cavallini A."/>
            <person name="Hytonen T."/>
            <person name="Andres J."/>
            <person name="Pham M."/>
            <person name="Weisz D."/>
            <person name="Mascagni F."/>
            <person name="Usai G."/>
            <person name="Natali L."/>
            <person name="Bassil N."/>
            <person name="Fernandez G.E."/>
            <person name="Lomsadze A."/>
            <person name="Armour M."/>
            <person name="Olukolu B."/>
            <person name="Poorten T."/>
            <person name="Britton C."/>
            <person name="Davik J."/>
            <person name="Ashrafi H."/>
            <person name="Aiden E.L."/>
            <person name="Borodovsky M."/>
            <person name="Worthington M."/>
        </authorList>
    </citation>
    <scope>NUCLEOTIDE SEQUENCE [LARGE SCALE GENOMIC DNA]</scope>
    <source>
        <strain evidence="1">PI 553951</strain>
    </source>
</reference>
<dbReference type="EMBL" id="JBEDUW010000004">
    <property type="protein sequence ID" value="KAK9933162.1"/>
    <property type="molecule type" value="Genomic_DNA"/>
</dbReference>